<evidence type="ECO:0000313" key="2">
    <source>
        <dbReference type="Proteomes" id="UP000010366"/>
    </source>
</evidence>
<dbReference type="OrthoDB" id="200044at2"/>
<dbReference type="Proteomes" id="UP000010366">
    <property type="component" value="Chromosome"/>
</dbReference>
<dbReference type="RefSeq" id="WP_015158638.1">
    <property type="nucleotide sequence ID" value="NC_019697.1"/>
</dbReference>
<dbReference type="KEGG" id="cmp:Cha6605_1245"/>
<dbReference type="AlphaFoldDB" id="K9UCT4"/>
<evidence type="ECO:0008006" key="3">
    <source>
        <dbReference type="Google" id="ProtNLM"/>
    </source>
</evidence>
<proteinExistence type="predicted"/>
<keyword evidence="2" id="KW-1185">Reference proteome</keyword>
<protein>
    <recommendedName>
        <fullName evidence="3">CobQ/CobB/MinD/ParA nucleotide binding domain-containing protein</fullName>
    </recommendedName>
</protein>
<organism evidence="1 2">
    <name type="scientific">Chamaesiphon minutus (strain ATCC 27169 / PCC 6605)</name>
    <dbReference type="NCBI Taxonomy" id="1173020"/>
    <lineage>
        <taxon>Bacteria</taxon>
        <taxon>Bacillati</taxon>
        <taxon>Cyanobacteriota</taxon>
        <taxon>Cyanophyceae</taxon>
        <taxon>Gomontiellales</taxon>
        <taxon>Chamaesiphonaceae</taxon>
        <taxon>Chamaesiphon</taxon>
    </lineage>
</organism>
<reference evidence="1 2" key="1">
    <citation type="submission" date="2012-05" db="EMBL/GenBank/DDBJ databases">
        <title>Finished chromosome of genome of Chamaesiphon sp. PCC 6605.</title>
        <authorList>
            <consortium name="US DOE Joint Genome Institute"/>
            <person name="Gugger M."/>
            <person name="Coursin T."/>
            <person name="Rippka R."/>
            <person name="Tandeau De Marsac N."/>
            <person name="Huntemann M."/>
            <person name="Wei C.-L."/>
            <person name="Han J."/>
            <person name="Detter J.C."/>
            <person name="Han C."/>
            <person name="Tapia R."/>
            <person name="Chen A."/>
            <person name="Kyrpides N."/>
            <person name="Mavromatis K."/>
            <person name="Markowitz V."/>
            <person name="Szeto E."/>
            <person name="Ivanova N."/>
            <person name="Pagani I."/>
            <person name="Pati A."/>
            <person name="Goodwin L."/>
            <person name="Nordberg H.P."/>
            <person name="Cantor M.N."/>
            <person name="Hua S.X."/>
            <person name="Woyke T."/>
            <person name="Kerfeld C.A."/>
        </authorList>
    </citation>
    <scope>NUCLEOTIDE SEQUENCE [LARGE SCALE GENOMIC DNA]</scope>
    <source>
        <strain evidence="2">ATCC 27169 / PCC 6605</strain>
    </source>
</reference>
<evidence type="ECO:0000313" key="1">
    <source>
        <dbReference type="EMBL" id="AFY92453.1"/>
    </source>
</evidence>
<gene>
    <name evidence="1" type="ORF">Cha6605_1245</name>
</gene>
<name>K9UCT4_CHAP6</name>
<sequence>MKIHWVGGQLPKVGKSWTARALIEGLYLDRGIQVVTIDTSYGSPLSKLYNPGLLAAYSPDRYFTTDGFKEYLTDDIYYIAQKYPVLVVKLASYSQQLFFEWIESSGIIQDDIDREFWFVSNGRSEGLSYFQEICTLPWQIHFVKNNNFKFWHPSLPTAALLTDNIDLRILPATITNPQEIELIETSGQPLIHLAAPQNPYLYLSSCTRISRFLRQSSLNLLDATPALAAPRTPSQPSLNSVETLPAQICDDSVDFPVEEEDPIPC</sequence>
<accession>K9UCT4</accession>
<dbReference type="EMBL" id="CP003600">
    <property type="protein sequence ID" value="AFY92453.1"/>
    <property type="molecule type" value="Genomic_DNA"/>
</dbReference>
<dbReference type="HOGENOM" id="CLU_1048430_0_0_3"/>